<dbReference type="SUPFAM" id="SSF103473">
    <property type="entry name" value="MFS general substrate transporter"/>
    <property type="match status" value="1"/>
</dbReference>
<dbReference type="InterPro" id="IPR036259">
    <property type="entry name" value="MFS_trans_sf"/>
</dbReference>
<feature type="transmembrane region" description="Helical" evidence="5">
    <location>
        <begin position="89"/>
        <end position="116"/>
    </location>
</feature>
<gene>
    <name evidence="7" type="ORF">ITP53_00950</name>
</gene>
<evidence type="ECO:0000256" key="1">
    <source>
        <dbReference type="ARBA" id="ARBA00004651"/>
    </source>
</evidence>
<keyword evidence="4 5" id="KW-0472">Membrane</keyword>
<dbReference type="GO" id="GO:0022857">
    <property type="term" value="F:transmembrane transporter activity"/>
    <property type="evidence" value="ECO:0007669"/>
    <property type="project" value="InterPro"/>
</dbReference>
<dbReference type="InterPro" id="IPR011701">
    <property type="entry name" value="MFS"/>
</dbReference>
<evidence type="ECO:0000256" key="5">
    <source>
        <dbReference type="SAM" id="Phobius"/>
    </source>
</evidence>
<protein>
    <submittedName>
        <fullName evidence="7">MFS transporter</fullName>
    </submittedName>
</protein>
<evidence type="ECO:0000256" key="4">
    <source>
        <dbReference type="ARBA" id="ARBA00023136"/>
    </source>
</evidence>
<feature type="transmembrane region" description="Helical" evidence="5">
    <location>
        <begin position="367"/>
        <end position="392"/>
    </location>
</feature>
<feature type="transmembrane region" description="Helical" evidence="5">
    <location>
        <begin position="269"/>
        <end position="289"/>
    </location>
</feature>
<dbReference type="AlphaFoldDB" id="A0A931A1A0"/>
<evidence type="ECO:0000259" key="6">
    <source>
        <dbReference type="PROSITE" id="PS50850"/>
    </source>
</evidence>
<dbReference type="PROSITE" id="PS50850">
    <property type="entry name" value="MFS"/>
    <property type="match status" value="1"/>
</dbReference>
<keyword evidence="8" id="KW-1185">Reference proteome</keyword>
<evidence type="ECO:0000256" key="3">
    <source>
        <dbReference type="ARBA" id="ARBA00022989"/>
    </source>
</evidence>
<feature type="transmembrane region" description="Helical" evidence="5">
    <location>
        <begin position="235"/>
        <end position="257"/>
    </location>
</feature>
<feature type="transmembrane region" description="Helical" evidence="5">
    <location>
        <begin position="175"/>
        <end position="193"/>
    </location>
</feature>
<dbReference type="Pfam" id="PF07690">
    <property type="entry name" value="MFS_1"/>
    <property type="match status" value="1"/>
</dbReference>
<dbReference type="Gene3D" id="1.20.1250.20">
    <property type="entry name" value="MFS general substrate transporter like domains"/>
    <property type="match status" value="2"/>
</dbReference>
<accession>A0A931A1A0</accession>
<name>A0A931A1A0_9ACTN</name>
<keyword evidence="2 5" id="KW-0812">Transmembrane</keyword>
<comment type="subcellular location">
    <subcellularLocation>
        <location evidence="1">Cell membrane</location>
        <topology evidence="1">Multi-pass membrane protein</topology>
    </subcellularLocation>
</comment>
<organism evidence="7 8">
    <name type="scientific">Nonomuraea cypriaca</name>
    <dbReference type="NCBI Taxonomy" id="1187855"/>
    <lineage>
        <taxon>Bacteria</taxon>
        <taxon>Bacillati</taxon>
        <taxon>Actinomycetota</taxon>
        <taxon>Actinomycetes</taxon>
        <taxon>Streptosporangiales</taxon>
        <taxon>Streptosporangiaceae</taxon>
        <taxon>Nonomuraea</taxon>
    </lineage>
</organism>
<evidence type="ECO:0000313" key="8">
    <source>
        <dbReference type="Proteomes" id="UP000605361"/>
    </source>
</evidence>
<dbReference type="CDD" id="cd17319">
    <property type="entry name" value="MFS_ExuT_GudP_like"/>
    <property type="match status" value="1"/>
</dbReference>
<feature type="transmembrane region" description="Helical" evidence="5">
    <location>
        <begin position="310"/>
        <end position="328"/>
    </location>
</feature>
<dbReference type="PANTHER" id="PTHR11662">
    <property type="entry name" value="SOLUTE CARRIER FAMILY 17"/>
    <property type="match status" value="1"/>
</dbReference>
<dbReference type="PANTHER" id="PTHR11662:SF399">
    <property type="entry name" value="FI19708P1-RELATED"/>
    <property type="match status" value="1"/>
</dbReference>
<dbReference type="RefSeq" id="WP_195893324.1">
    <property type="nucleotide sequence ID" value="NZ_JADOGI010000002.1"/>
</dbReference>
<feature type="transmembrane region" description="Helical" evidence="5">
    <location>
        <begin position="334"/>
        <end position="355"/>
    </location>
</feature>
<proteinExistence type="predicted"/>
<dbReference type="Proteomes" id="UP000605361">
    <property type="component" value="Unassembled WGS sequence"/>
</dbReference>
<feature type="transmembrane region" description="Helical" evidence="5">
    <location>
        <begin position="57"/>
        <end position="77"/>
    </location>
</feature>
<evidence type="ECO:0000256" key="2">
    <source>
        <dbReference type="ARBA" id="ARBA00022692"/>
    </source>
</evidence>
<dbReference type="InterPro" id="IPR050382">
    <property type="entry name" value="MFS_Na/Anion_cotransporter"/>
</dbReference>
<dbReference type="InterPro" id="IPR020846">
    <property type="entry name" value="MFS_dom"/>
</dbReference>
<sequence length="435" mass="46483">MTASPAVQTTPAGRVRWTMIWLAFGSITINYLDRANLGVALPYMTEDLDLSNTATGLLLGAFFWTYAAFMPGAGWLVDRFGPRRMMAFALAAWSIATMLVGAATGFVVLLLIRLLLGAVESPAYPSSSHVVARWFPTRERGLAASIFDSGGRAGTAFALPITTAIVALLGWRGSFVAAGAVGLIYCAIWLKFYRDPDEHAKLTPSERAYIRDGGGKEAGESVPPMPWARLFRYRTVWGMVLGFFCLSFVLYFFITWFPSYLVDARGFNLLTLGFFGMIPALLAMPAQWFGGWVQARLIGQGRSVTYARKFPLIIGLVLSSVIVFAGLVEDAWLALALLALSQSALCFAASSLWALPVDVAPTTANVGSLAGIQGFASNVAGFVSPLVVGILLDSFGGSYIVPLAVAGGVSLLGALVYGVVIRRIVPLGSDTVTTT</sequence>
<comment type="caution">
    <text evidence="7">The sequence shown here is derived from an EMBL/GenBank/DDBJ whole genome shotgun (WGS) entry which is preliminary data.</text>
</comment>
<reference evidence="7" key="1">
    <citation type="submission" date="2020-11" db="EMBL/GenBank/DDBJ databases">
        <title>Whole-genome analyses of Nonomuraea sp. K274.</title>
        <authorList>
            <person name="Veyisoglu A."/>
        </authorList>
    </citation>
    <scope>NUCLEOTIDE SEQUENCE</scope>
    <source>
        <strain evidence="7">K274</strain>
    </source>
</reference>
<feature type="domain" description="Major facilitator superfamily (MFS) profile" evidence="6">
    <location>
        <begin position="19"/>
        <end position="425"/>
    </location>
</feature>
<dbReference type="EMBL" id="JADOGI010000002">
    <property type="protein sequence ID" value="MBF8184336.1"/>
    <property type="molecule type" value="Genomic_DNA"/>
</dbReference>
<keyword evidence="3 5" id="KW-1133">Transmembrane helix</keyword>
<dbReference type="GO" id="GO:0005886">
    <property type="term" value="C:plasma membrane"/>
    <property type="evidence" value="ECO:0007669"/>
    <property type="project" value="UniProtKB-SubCell"/>
</dbReference>
<feature type="transmembrane region" description="Helical" evidence="5">
    <location>
        <begin position="398"/>
        <end position="420"/>
    </location>
</feature>
<evidence type="ECO:0000313" key="7">
    <source>
        <dbReference type="EMBL" id="MBF8184336.1"/>
    </source>
</evidence>